<dbReference type="Proteomes" id="UP000053923">
    <property type="component" value="Unassembled WGS sequence"/>
</dbReference>
<gene>
    <name evidence="1" type="ORF">ADL12_28725</name>
</gene>
<name>A0A101JK09_9ACTN</name>
<evidence type="ECO:0000313" key="2">
    <source>
        <dbReference type="Proteomes" id="UP000053923"/>
    </source>
</evidence>
<comment type="caution">
    <text evidence="1">The sequence shown here is derived from an EMBL/GenBank/DDBJ whole genome shotgun (WGS) entry which is preliminary data.</text>
</comment>
<keyword evidence="2" id="KW-1185">Reference proteome</keyword>
<reference evidence="2" key="1">
    <citation type="submission" date="2015-10" db="EMBL/GenBank/DDBJ databases">
        <authorList>
            <person name="Ju K.-S."/>
            <person name="Doroghazi J.R."/>
            <person name="Metcalf W.W."/>
        </authorList>
    </citation>
    <scope>NUCLEOTIDE SEQUENCE [LARGE SCALE GENOMIC DNA]</scope>
    <source>
        <strain evidence="2">NRRL 3151</strain>
    </source>
</reference>
<dbReference type="AlphaFoldDB" id="A0A101JK09"/>
<proteinExistence type="predicted"/>
<organism evidence="1 2">
    <name type="scientific">Streptomyces regalis</name>
    <dbReference type="NCBI Taxonomy" id="68262"/>
    <lineage>
        <taxon>Bacteria</taxon>
        <taxon>Bacillati</taxon>
        <taxon>Actinomycetota</taxon>
        <taxon>Actinomycetes</taxon>
        <taxon>Kitasatosporales</taxon>
        <taxon>Streptomycetaceae</taxon>
        <taxon>Streptomyces</taxon>
    </lineage>
</organism>
<evidence type="ECO:0000313" key="1">
    <source>
        <dbReference type="EMBL" id="KUL28217.1"/>
    </source>
</evidence>
<dbReference type="EMBL" id="LLZG01000345">
    <property type="protein sequence ID" value="KUL28217.1"/>
    <property type="molecule type" value="Genomic_DNA"/>
</dbReference>
<sequence>MAVTFAAAPASAAPGPQLQAAVAPVENFENRGNPDCKDINGFALEVDTDNEPVDGEMLAFSFNNQSGTITLDVTDNAEGEPELLGFSFSGPFAAGAVIVKGGPSANVYDYRPTMAGAIEADVTLHSPINPSGGFAALSHVAFCIVKDGANT</sequence>
<accession>A0A101JK09</accession>
<protein>
    <submittedName>
        <fullName evidence="1">Uncharacterized protein</fullName>
    </submittedName>
</protein>